<accession>A0A2I0QQD7</accession>
<dbReference type="OrthoDB" id="2968698at2"/>
<protein>
    <submittedName>
        <fullName evidence="2">Uncharacterized protein</fullName>
    </submittedName>
</protein>
<dbReference type="EMBL" id="PJNH01000005">
    <property type="protein sequence ID" value="PKR76545.1"/>
    <property type="molecule type" value="Genomic_DNA"/>
</dbReference>
<evidence type="ECO:0000256" key="1">
    <source>
        <dbReference type="SAM" id="Phobius"/>
    </source>
</evidence>
<dbReference type="Proteomes" id="UP000243524">
    <property type="component" value="Unassembled WGS sequence"/>
</dbReference>
<organism evidence="2 3">
    <name type="scientific">Halalkalibacillus sediminis</name>
    <dbReference type="NCBI Taxonomy" id="2018042"/>
    <lineage>
        <taxon>Bacteria</taxon>
        <taxon>Bacillati</taxon>
        <taxon>Bacillota</taxon>
        <taxon>Bacilli</taxon>
        <taxon>Bacillales</taxon>
        <taxon>Bacillaceae</taxon>
        <taxon>Halalkalibacillus</taxon>
    </lineage>
</organism>
<keyword evidence="1" id="KW-0472">Membrane</keyword>
<feature type="transmembrane region" description="Helical" evidence="1">
    <location>
        <begin position="6"/>
        <end position="24"/>
    </location>
</feature>
<keyword evidence="1" id="KW-1133">Transmembrane helix</keyword>
<gene>
    <name evidence="2" type="ORF">CEY16_14390</name>
</gene>
<keyword evidence="1" id="KW-0812">Transmembrane</keyword>
<dbReference type="AlphaFoldDB" id="A0A2I0QQD7"/>
<proteinExistence type="predicted"/>
<name>A0A2I0QQD7_9BACI</name>
<comment type="caution">
    <text evidence="2">The sequence shown here is derived from an EMBL/GenBank/DDBJ whole genome shotgun (WGS) entry which is preliminary data.</text>
</comment>
<sequence>MKALHYKIVITFLLLTIILGVAYYELLYKPKDTIELYQSVNFSDPQGLEELFLDDYHSSEKQELLEEIIDKNSTPWKLRQFSLFQYGDDAFIIETSPGTHKLKIIDVRKIPNESLHPFN</sequence>
<evidence type="ECO:0000313" key="2">
    <source>
        <dbReference type="EMBL" id="PKR76545.1"/>
    </source>
</evidence>
<dbReference type="RefSeq" id="WP_101332759.1">
    <property type="nucleotide sequence ID" value="NZ_PJNH01000005.1"/>
</dbReference>
<evidence type="ECO:0000313" key="3">
    <source>
        <dbReference type="Proteomes" id="UP000243524"/>
    </source>
</evidence>
<reference evidence="2 3" key="1">
    <citation type="submission" date="2017-06" db="EMBL/GenBank/DDBJ databases">
        <title>the draft geome sequence of Illustriluteabacillus marina B3227.</title>
        <authorList>
            <person name="He R.-H."/>
            <person name="Du Z.-J."/>
        </authorList>
    </citation>
    <scope>NUCLEOTIDE SEQUENCE [LARGE SCALE GENOMIC DNA]</scope>
    <source>
        <strain evidence="2 3">B3227</strain>
    </source>
</reference>
<keyword evidence="3" id="KW-1185">Reference proteome</keyword>